<evidence type="ECO:0000256" key="1">
    <source>
        <dbReference type="SAM" id="MobiDB-lite"/>
    </source>
</evidence>
<dbReference type="InterPro" id="IPR000182">
    <property type="entry name" value="GNAT_dom"/>
</dbReference>
<evidence type="ECO:0000313" key="4">
    <source>
        <dbReference type="Proteomes" id="UP001617351"/>
    </source>
</evidence>
<organism evidence="3 4">
    <name type="scientific">Streptomyces toxytricini</name>
    <name type="common">Actinomyces toxytricini</name>
    <dbReference type="NCBI Taxonomy" id="67369"/>
    <lineage>
        <taxon>Bacteria</taxon>
        <taxon>Bacillati</taxon>
        <taxon>Actinomycetota</taxon>
        <taxon>Actinomycetes</taxon>
        <taxon>Kitasatosporales</taxon>
        <taxon>Streptomycetaceae</taxon>
        <taxon>Streptomyces</taxon>
    </lineage>
</organism>
<dbReference type="InterPro" id="IPR016181">
    <property type="entry name" value="Acyl_CoA_acyltransferase"/>
</dbReference>
<dbReference type="SUPFAM" id="SSF55729">
    <property type="entry name" value="Acyl-CoA N-acyltransferases (Nat)"/>
    <property type="match status" value="2"/>
</dbReference>
<keyword evidence="4" id="KW-1185">Reference proteome</keyword>
<dbReference type="CDD" id="cd04301">
    <property type="entry name" value="NAT_SF"/>
    <property type="match status" value="1"/>
</dbReference>
<evidence type="ECO:0000313" key="3">
    <source>
        <dbReference type="EMBL" id="MFJ2822246.1"/>
    </source>
</evidence>
<gene>
    <name evidence="3" type="ORF">ACIO7M_14150</name>
</gene>
<accession>A0ABW8EK37</accession>
<dbReference type="Gene3D" id="3.40.630.30">
    <property type="match status" value="1"/>
</dbReference>
<proteinExistence type="predicted"/>
<evidence type="ECO:0000259" key="2">
    <source>
        <dbReference type="PROSITE" id="PS51186"/>
    </source>
</evidence>
<name>A0ABW8EK37_STRT5</name>
<sequence length="334" mass="35569">MTRTPAHRPAPAGPAAGRPARPVRPARPGELPALVEHPGDPERNAATRAYLARLLDSGCTRPAWCLVAEGGDGRPVGSVVLWTLPGHRIPLAVVLFEAPADEPDTAAALLEAAAGLAAELGATALQHVLDAPAQDPQFQRDPERRTGLLRQAGFRRIRDGRRFSLHTGPHTGDRLPPDDPALVFRSLAELGPEPFVALLEDLLTDTADARLAADVREHGARRAAELLFEETAELKHEPEWWEIGHDTADGTPAVISLPAENPLVAVIGFVGVAPAHRGKGYAAAAVVRGTRILAAHGATEIRGDCDVANTAMAKAFLRAGYRVVADRQEFSRPL</sequence>
<dbReference type="EMBL" id="JBIUYY010000005">
    <property type="protein sequence ID" value="MFJ2822246.1"/>
    <property type="molecule type" value="Genomic_DNA"/>
</dbReference>
<feature type="compositionally biased region" description="Low complexity" evidence="1">
    <location>
        <begin position="7"/>
        <end position="20"/>
    </location>
</feature>
<comment type="caution">
    <text evidence="3">The sequence shown here is derived from an EMBL/GenBank/DDBJ whole genome shotgun (WGS) entry which is preliminary data.</text>
</comment>
<protein>
    <submittedName>
        <fullName evidence="3">GNAT family N-acetyltransferase</fullName>
    </submittedName>
</protein>
<dbReference type="Proteomes" id="UP001617351">
    <property type="component" value="Unassembled WGS sequence"/>
</dbReference>
<feature type="region of interest" description="Disordered" evidence="1">
    <location>
        <begin position="1"/>
        <end position="41"/>
    </location>
</feature>
<dbReference type="PROSITE" id="PS51186">
    <property type="entry name" value="GNAT"/>
    <property type="match status" value="1"/>
</dbReference>
<dbReference type="RefSeq" id="WP_402380630.1">
    <property type="nucleotide sequence ID" value="NZ_JBIUYY010000005.1"/>
</dbReference>
<reference evidence="3 4" key="1">
    <citation type="submission" date="2024-10" db="EMBL/GenBank/DDBJ databases">
        <title>The Natural Products Discovery Center: Release of the First 8490 Sequenced Strains for Exploring Actinobacteria Biosynthetic Diversity.</title>
        <authorList>
            <person name="Kalkreuter E."/>
            <person name="Kautsar S.A."/>
            <person name="Yang D."/>
            <person name="Bader C.D."/>
            <person name="Teijaro C.N."/>
            <person name="Fluegel L."/>
            <person name="Davis C.M."/>
            <person name="Simpson J.R."/>
            <person name="Lauterbach L."/>
            <person name="Steele A.D."/>
            <person name="Gui C."/>
            <person name="Meng S."/>
            <person name="Li G."/>
            <person name="Viehrig K."/>
            <person name="Ye F."/>
            <person name="Su P."/>
            <person name="Kiefer A.F."/>
            <person name="Nichols A."/>
            <person name="Cepeda A.J."/>
            <person name="Yan W."/>
            <person name="Fan B."/>
            <person name="Jiang Y."/>
            <person name="Adhikari A."/>
            <person name="Zheng C.-J."/>
            <person name="Schuster L."/>
            <person name="Cowan T.M."/>
            <person name="Smanski M.J."/>
            <person name="Chevrette M.G."/>
            <person name="De Carvalho L.P.S."/>
            <person name="Shen B."/>
        </authorList>
    </citation>
    <scope>NUCLEOTIDE SEQUENCE [LARGE SCALE GENOMIC DNA]</scope>
    <source>
        <strain evidence="3 4">NPDC087220</strain>
    </source>
</reference>
<dbReference type="Pfam" id="PF00583">
    <property type="entry name" value="Acetyltransf_1"/>
    <property type="match status" value="1"/>
</dbReference>
<feature type="domain" description="N-acetyltransferase" evidence="2">
    <location>
        <begin position="182"/>
        <end position="334"/>
    </location>
</feature>